<protein>
    <submittedName>
        <fullName evidence="2">Uncharacterized protein</fullName>
    </submittedName>
</protein>
<sequence>MFNDTEKTIFEQVSNNLPVQTMPFITTMKLAIVKYKSSPFLSDNSIVPLTEAHSYYFPLLSNTLLAVQMLDGLNFLLSGLRYNNMRKWIYMPTVKAWECLLINPDIPLRIFRSLSSSSIIFLIVLDRFIAILKPRLNTKLENHHFIRWCIAASCIICTTFTTVVWLDLTMFKYKEQEVMQSCVYKEVVPKFYQRISRYFNLLLGCLDMIVSKTNFTSEISSRLFPNLIGQFFQRDASSHIIRMSFYLTTFYSRSLQQLCTIKLKKIFTQQLAN</sequence>
<gene>
    <name evidence="2" type="ORF">T11_7139</name>
</gene>
<reference evidence="2 3" key="1">
    <citation type="submission" date="2015-01" db="EMBL/GenBank/DDBJ databases">
        <title>Evolution of Trichinella species and genotypes.</title>
        <authorList>
            <person name="Korhonen P.K."/>
            <person name="Edoardo P."/>
            <person name="Giuseppe L.R."/>
            <person name="Gasser R.B."/>
        </authorList>
    </citation>
    <scope>NUCLEOTIDE SEQUENCE [LARGE SCALE GENOMIC DNA]</scope>
    <source>
        <strain evidence="2">ISS1029</strain>
    </source>
</reference>
<name>A0A0V1I7M2_9BILA</name>
<dbReference type="EMBL" id="JYDP01000003">
    <property type="protein sequence ID" value="KRZ18436.1"/>
    <property type="molecule type" value="Genomic_DNA"/>
</dbReference>
<keyword evidence="1" id="KW-1133">Transmembrane helix</keyword>
<comment type="caution">
    <text evidence="2">The sequence shown here is derived from an EMBL/GenBank/DDBJ whole genome shotgun (WGS) entry which is preliminary data.</text>
</comment>
<accession>A0A0V1I7M2</accession>
<evidence type="ECO:0000313" key="3">
    <source>
        <dbReference type="Proteomes" id="UP000055024"/>
    </source>
</evidence>
<keyword evidence="1" id="KW-0812">Transmembrane</keyword>
<keyword evidence="3" id="KW-1185">Reference proteome</keyword>
<dbReference type="Proteomes" id="UP000055024">
    <property type="component" value="Unassembled WGS sequence"/>
</dbReference>
<dbReference type="Gene3D" id="1.20.1070.10">
    <property type="entry name" value="Rhodopsin 7-helix transmembrane proteins"/>
    <property type="match status" value="1"/>
</dbReference>
<organism evidence="2 3">
    <name type="scientific">Trichinella zimbabwensis</name>
    <dbReference type="NCBI Taxonomy" id="268475"/>
    <lineage>
        <taxon>Eukaryota</taxon>
        <taxon>Metazoa</taxon>
        <taxon>Ecdysozoa</taxon>
        <taxon>Nematoda</taxon>
        <taxon>Enoplea</taxon>
        <taxon>Dorylaimia</taxon>
        <taxon>Trichinellida</taxon>
        <taxon>Trichinellidae</taxon>
        <taxon>Trichinella</taxon>
    </lineage>
</organism>
<dbReference type="OrthoDB" id="5915894at2759"/>
<feature type="transmembrane region" description="Helical" evidence="1">
    <location>
        <begin position="114"/>
        <end position="133"/>
    </location>
</feature>
<keyword evidence="1" id="KW-0472">Membrane</keyword>
<dbReference type="SUPFAM" id="SSF81321">
    <property type="entry name" value="Family A G protein-coupled receptor-like"/>
    <property type="match status" value="1"/>
</dbReference>
<evidence type="ECO:0000256" key="1">
    <source>
        <dbReference type="SAM" id="Phobius"/>
    </source>
</evidence>
<evidence type="ECO:0000313" key="2">
    <source>
        <dbReference type="EMBL" id="KRZ18436.1"/>
    </source>
</evidence>
<feature type="transmembrane region" description="Helical" evidence="1">
    <location>
        <begin position="145"/>
        <end position="166"/>
    </location>
</feature>
<proteinExistence type="predicted"/>
<dbReference type="AlphaFoldDB" id="A0A0V1I7M2"/>